<dbReference type="KEGG" id="rtu:PR017_19270"/>
<name>A0AAF1KRK9_9HYPH</name>
<sequence length="145" mass="15849">MKRLFAIFLAALLPAAASATEHRQGPLALPAVIRMLGKGQPVAVTVDLSLCSPVPNDANPSKTRGGLRINAFRLTDDGTLAFADEHMTIDLDGKPIVQFLRYKVRPDKSAQFSMTVFSLPPYEQKGTTLEFNCALDRGLSFFPTR</sequence>
<reference evidence="3" key="2">
    <citation type="journal article" date="2023" name="MicrobiologyOpen">
        <title>Genomics of the tumorigenes clade of the family Rhizobiaceae and description of Rhizobium rhododendri sp. nov.</title>
        <authorList>
            <person name="Kuzmanovic N."/>
            <person name="diCenzo G.C."/>
            <person name="Bunk B."/>
            <person name="Sproeer C."/>
            <person name="Fruehling A."/>
            <person name="Neumann-Schaal M."/>
            <person name="Overmann J."/>
            <person name="Smalla K."/>
        </authorList>
    </citation>
    <scope>NUCLEOTIDE SEQUENCE [LARGE SCALE GENOMIC DNA]</scope>
    <source>
        <strain evidence="3">1078</strain>
        <plasmid evidence="3">pRt1078</plasmid>
    </source>
</reference>
<dbReference type="Pfam" id="PF06903">
    <property type="entry name" value="VirK"/>
    <property type="match status" value="1"/>
</dbReference>
<dbReference type="Proteomes" id="UP000249499">
    <property type="component" value="Plasmid pRt1078"/>
</dbReference>
<keyword evidence="1" id="KW-0732">Signal</keyword>
<evidence type="ECO:0000313" key="3">
    <source>
        <dbReference type="Proteomes" id="UP000249499"/>
    </source>
</evidence>
<protein>
    <submittedName>
        <fullName evidence="2">VirK family protein</fullName>
    </submittedName>
</protein>
<keyword evidence="2" id="KW-0614">Plasmid</keyword>
<evidence type="ECO:0000313" key="2">
    <source>
        <dbReference type="EMBL" id="WFR98025.1"/>
    </source>
</evidence>
<gene>
    <name evidence="2" type="ORF">PR017_19270</name>
</gene>
<organism evidence="2 3">
    <name type="scientific">Rhizobium tumorigenes</name>
    <dbReference type="NCBI Taxonomy" id="2041385"/>
    <lineage>
        <taxon>Bacteria</taxon>
        <taxon>Pseudomonadati</taxon>
        <taxon>Pseudomonadota</taxon>
        <taxon>Alphaproteobacteria</taxon>
        <taxon>Hyphomicrobiales</taxon>
        <taxon>Rhizobiaceae</taxon>
        <taxon>Rhizobium/Agrobacterium group</taxon>
        <taxon>Rhizobium</taxon>
    </lineage>
</organism>
<reference evidence="2 3" key="1">
    <citation type="journal article" date="2018" name="Sci. Rep.">
        <title>Rhizobium tumorigenes sp. nov., a novel plant tumorigenic bacterium isolated from cane gall tumors on thornless blackberry.</title>
        <authorList>
            <person name="Kuzmanovi N."/>
            <person name="Smalla K."/>
            <person name="Gronow S."/>
            <person name="PuBawska J."/>
        </authorList>
    </citation>
    <scope>NUCLEOTIDE SEQUENCE [LARGE SCALE GENOMIC DNA]</scope>
    <source>
        <strain evidence="2 3">1078</strain>
    </source>
</reference>
<dbReference type="RefSeq" id="WP_111218072.1">
    <property type="nucleotide sequence ID" value="NZ_CP117256.1"/>
</dbReference>
<dbReference type="AlphaFoldDB" id="A0AAF1KRK9"/>
<accession>A0AAF1KRK9</accession>
<evidence type="ECO:0000256" key="1">
    <source>
        <dbReference type="SAM" id="SignalP"/>
    </source>
</evidence>
<feature type="signal peptide" evidence="1">
    <location>
        <begin position="1"/>
        <end position="19"/>
    </location>
</feature>
<feature type="chain" id="PRO_5042108778" evidence="1">
    <location>
        <begin position="20"/>
        <end position="145"/>
    </location>
</feature>
<geneLocation type="plasmid" evidence="2 3">
    <name>pRt1078</name>
</geneLocation>
<keyword evidence="3" id="KW-1185">Reference proteome</keyword>
<dbReference type="InterPro" id="IPR010694">
    <property type="entry name" value="Uncharacterised_VirK"/>
</dbReference>
<proteinExistence type="predicted"/>
<dbReference type="EMBL" id="CP117256">
    <property type="protein sequence ID" value="WFR98025.1"/>
    <property type="molecule type" value="Genomic_DNA"/>
</dbReference>